<dbReference type="EMBL" id="UATL01000005">
    <property type="protein sequence ID" value="SPY44517.1"/>
    <property type="molecule type" value="Genomic_DNA"/>
</dbReference>
<sequence length="37" mass="4443">MVEKILDLFFKARRIEKRKAGLKAKLHYAMNQNRLDP</sequence>
<accession>A0A2X1X6W5</accession>
<reference evidence="1 2" key="1">
    <citation type="submission" date="2018-06" db="EMBL/GenBank/DDBJ databases">
        <authorList>
            <consortium name="Pathogen Informatics"/>
            <person name="Doyle S."/>
        </authorList>
    </citation>
    <scope>NUCLEOTIDE SEQUENCE [LARGE SCALE GENOMIC DNA]</scope>
    <source>
        <strain evidence="1 2">NCTC11647</strain>
    </source>
</reference>
<name>A0A2X1X6W5_PHODM</name>
<dbReference type="Proteomes" id="UP000251647">
    <property type="component" value="Unassembled WGS sequence"/>
</dbReference>
<proteinExistence type="predicted"/>
<evidence type="ECO:0000313" key="1">
    <source>
        <dbReference type="EMBL" id="SPY44517.1"/>
    </source>
</evidence>
<protein>
    <submittedName>
        <fullName evidence="1">Uncharacterized protein</fullName>
    </submittedName>
</protein>
<organism evidence="1 2">
    <name type="scientific">Photobacterium damselae</name>
    <dbReference type="NCBI Taxonomy" id="38293"/>
    <lineage>
        <taxon>Bacteria</taxon>
        <taxon>Pseudomonadati</taxon>
        <taxon>Pseudomonadota</taxon>
        <taxon>Gammaproteobacteria</taxon>
        <taxon>Vibrionales</taxon>
        <taxon>Vibrionaceae</taxon>
        <taxon>Photobacterium</taxon>
    </lineage>
</organism>
<dbReference type="AlphaFoldDB" id="A0A2X1X6W5"/>
<evidence type="ECO:0000313" key="2">
    <source>
        <dbReference type="Proteomes" id="UP000251647"/>
    </source>
</evidence>
<gene>
    <name evidence="1" type="ORF">NCTC11647_03465</name>
</gene>